<evidence type="ECO:0000313" key="2">
    <source>
        <dbReference type="Proteomes" id="UP000694892"/>
    </source>
</evidence>
<sequence length="83" mass="9680">MTLKGGKLLVTNSFHLPPWFVRVGKKNPPPPFIYGHKSKTLMAHGSFFLPILQYFCQKRHTSKPVPFLVTFMHPKFILEHFSR</sequence>
<dbReference type="Proteomes" id="UP000694892">
    <property type="component" value="Chromosome 2S"/>
</dbReference>
<protein>
    <submittedName>
        <fullName evidence="1">Uncharacterized protein</fullName>
    </submittedName>
</protein>
<organism evidence="1 2">
    <name type="scientific">Xenopus laevis</name>
    <name type="common">African clawed frog</name>
    <dbReference type="NCBI Taxonomy" id="8355"/>
    <lineage>
        <taxon>Eukaryota</taxon>
        <taxon>Metazoa</taxon>
        <taxon>Chordata</taxon>
        <taxon>Craniata</taxon>
        <taxon>Vertebrata</taxon>
        <taxon>Euteleostomi</taxon>
        <taxon>Amphibia</taxon>
        <taxon>Batrachia</taxon>
        <taxon>Anura</taxon>
        <taxon>Pipoidea</taxon>
        <taxon>Pipidae</taxon>
        <taxon>Xenopodinae</taxon>
        <taxon>Xenopus</taxon>
        <taxon>Xenopus</taxon>
    </lineage>
</organism>
<accession>A0A974DGI4</accession>
<dbReference type="EMBL" id="CM004469">
    <property type="protein sequence ID" value="OCT91499.1"/>
    <property type="molecule type" value="Genomic_DNA"/>
</dbReference>
<reference evidence="2" key="1">
    <citation type="journal article" date="2016" name="Nature">
        <title>Genome evolution in the allotetraploid frog Xenopus laevis.</title>
        <authorList>
            <person name="Session A.M."/>
            <person name="Uno Y."/>
            <person name="Kwon T."/>
            <person name="Chapman J.A."/>
            <person name="Toyoda A."/>
            <person name="Takahashi S."/>
            <person name="Fukui A."/>
            <person name="Hikosaka A."/>
            <person name="Suzuki A."/>
            <person name="Kondo M."/>
            <person name="van Heeringen S.J."/>
            <person name="Quigley I."/>
            <person name="Heinz S."/>
            <person name="Ogino H."/>
            <person name="Ochi H."/>
            <person name="Hellsten U."/>
            <person name="Lyons J.B."/>
            <person name="Simakov O."/>
            <person name="Putnam N."/>
            <person name="Stites J."/>
            <person name="Kuroki Y."/>
            <person name="Tanaka T."/>
            <person name="Michiue T."/>
            <person name="Watanabe M."/>
            <person name="Bogdanovic O."/>
            <person name="Lister R."/>
            <person name="Georgiou G."/>
            <person name="Paranjpe S.S."/>
            <person name="van Kruijsbergen I."/>
            <person name="Shu S."/>
            <person name="Carlson J."/>
            <person name="Kinoshita T."/>
            <person name="Ohta Y."/>
            <person name="Mawaribuchi S."/>
            <person name="Jenkins J."/>
            <person name="Grimwood J."/>
            <person name="Schmutz J."/>
            <person name="Mitros T."/>
            <person name="Mozaffari S.V."/>
            <person name="Suzuki Y."/>
            <person name="Haramoto Y."/>
            <person name="Yamamoto T.S."/>
            <person name="Takagi C."/>
            <person name="Heald R."/>
            <person name="Miller K."/>
            <person name="Haudenschild C."/>
            <person name="Kitzman J."/>
            <person name="Nakayama T."/>
            <person name="Izutsu Y."/>
            <person name="Robert J."/>
            <person name="Fortriede J."/>
            <person name="Burns K."/>
            <person name="Lotay V."/>
            <person name="Karimi K."/>
            <person name="Yasuoka Y."/>
            <person name="Dichmann D.S."/>
            <person name="Flajnik M.F."/>
            <person name="Houston D.W."/>
            <person name="Shendure J."/>
            <person name="DuPasquier L."/>
            <person name="Vize P.D."/>
            <person name="Zorn A.M."/>
            <person name="Ito M."/>
            <person name="Marcotte E.M."/>
            <person name="Wallingford J.B."/>
            <person name="Ito Y."/>
            <person name="Asashima M."/>
            <person name="Ueno N."/>
            <person name="Matsuda Y."/>
            <person name="Veenstra G.J."/>
            <person name="Fujiyama A."/>
            <person name="Harland R.M."/>
            <person name="Taira M."/>
            <person name="Rokhsar D.S."/>
        </authorList>
    </citation>
    <scope>NUCLEOTIDE SEQUENCE [LARGE SCALE GENOMIC DNA]</scope>
    <source>
        <strain evidence="2">J</strain>
    </source>
</reference>
<proteinExistence type="predicted"/>
<gene>
    <name evidence="1" type="ORF">XELAEV_18014554mg</name>
</gene>
<evidence type="ECO:0000313" key="1">
    <source>
        <dbReference type="EMBL" id="OCT91499.1"/>
    </source>
</evidence>
<name>A0A974DGI4_XENLA</name>
<dbReference type="AlphaFoldDB" id="A0A974DGI4"/>